<evidence type="ECO:0000256" key="1">
    <source>
        <dbReference type="ARBA" id="ARBA00004651"/>
    </source>
</evidence>
<keyword evidence="3 6" id="KW-0812">Transmembrane</keyword>
<protein>
    <recommendedName>
        <fullName evidence="7">VTT domain-containing protein</fullName>
    </recommendedName>
</protein>
<name>A0A2H0RAG4_UNCKA</name>
<evidence type="ECO:0000256" key="2">
    <source>
        <dbReference type="ARBA" id="ARBA00022475"/>
    </source>
</evidence>
<dbReference type="GO" id="GO:0005886">
    <property type="term" value="C:plasma membrane"/>
    <property type="evidence" value="ECO:0007669"/>
    <property type="project" value="UniProtKB-SubCell"/>
</dbReference>
<feature type="transmembrane region" description="Helical" evidence="6">
    <location>
        <begin position="46"/>
        <end position="69"/>
    </location>
</feature>
<gene>
    <name evidence="8" type="ORF">COV24_02315</name>
</gene>
<comment type="subcellular location">
    <subcellularLocation>
        <location evidence="1">Cell membrane</location>
        <topology evidence="1">Multi-pass membrane protein</topology>
    </subcellularLocation>
</comment>
<accession>A0A2H0RAG4</accession>
<proteinExistence type="predicted"/>
<keyword evidence="5 6" id="KW-0472">Membrane</keyword>
<organism evidence="8 9">
    <name type="scientific">candidate division WWE3 bacterium CG10_big_fil_rev_8_21_14_0_10_32_10</name>
    <dbReference type="NCBI Taxonomy" id="1975090"/>
    <lineage>
        <taxon>Bacteria</taxon>
        <taxon>Katanobacteria</taxon>
    </lineage>
</organism>
<evidence type="ECO:0000256" key="5">
    <source>
        <dbReference type="ARBA" id="ARBA00023136"/>
    </source>
</evidence>
<keyword evidence="4 6" id="KW-1133">Transmembrane helix</keyword>
<evidence type="ECO:0000256" key="6">
    <source>
        <dbReference type="SAM" id="Phobius"/>
    </source>
</evidence>
<evidence type="ECO:0000313" key="8">
    <source>
        <dbReference type="EMBL" id="PIR43522.1"/>
    </source>
</evidence>
<dbReference type="AlphaFoldDB" id="A0A2H0RAG4"/>
<evidence type="ECO:0000259" key="7">
    <source>
        <dbReference type="Pfam" id="PF09335"/>
    </source>
</evidence>
<keyword evidence="2" id="KW-1003">Cell membrane</keyword>
<dbReference type="PANTHER" id="PTHR42709:SF6">
    <property type="entry name" value="UNDECAPRENYL PHOSPHATE TRANSPORTER A"/>
    <property type="match status" value="1"/>
</dbReference>
<feature type="transmembrane region" description="Helical" evidence="6">
    <location>
        <begin position="166"/>
        <end position="185"/>
    </location>
</feature>
<feature type="transmembrane region" description="Helical" evidence="6">
    <location>
        <begin position="132"/>
        <end position="154"/>
    </location>
</feature>
<comment type="caution">
    <text evidence="8">The sequence shown here is derived from an EMBL/GenBank/DDBJ whole genome shotgun (WGS) entry which is preliminary data.</text>
</comment>
<dbReference type="Proteomes" id="UP000230214">
    <property type="component" value="Unassembled WGS sequence"/>
</dbReference>
<evidence type="ECO:0000313" key="9">
    <source>
        <dbReference type="Proteomes" id="UP000230214"/>
    </source>
</evidence>
<dbReference type="InterPro" id="IPR051311">
    <property type="entry name" value="DedA_domain"/>
</dbReference>
<reference evidence="8 9" key="1">
    <citation type="submission" date="2017-09" db="EMBL/GenBank/DDBJ databases">
        <title>Depth-based differentiation of microbial function through sediment-hosted aquifers and enrichment of novel symbionts in the deep terrestrial subsurface.</title>
        <authorList>
            <person name="Probst A.J."/>
            <person name="Ladd B."/>
            <person name="Jarett J.K."/>
            <person name="Geller-Mcgrath D.E."/>
            <person name="Sieber C.M."/>
            <person name="Emerson J.B."/>
            <person name="Anantharaman K."/>
            <person name="Thomas B.C."/>
            <person name="Malmstrom R."/>
            <person name="Stieglmeier M."/>
            <person name="Klingl A."/>
            <person name="Woyke T."/>
            <person name="Ryan C.M."/>
            <person name="Banfield J.F."/>
        </authorList>
    </citation>
    <scope>NUCLEOTIDE SEQUENCE [LARGE SCALE GENOMIC DNA]</scope>
    <source>
        <strain evidence="8">CG10_big_fil_rev_8_21_14_0_10_32_10</strain>
    </source>
</reference>
<evidence type="ECO:0000256" key="4">
    <source>
        <dbReference type="ARBA" id="ARBA00022989"/>
    </source>
</evidence>
<dbReference type="PANTHER" id="PTHR42709">
    <property type="entry name" value="ALKALINE PHOSPHATASE LIKE PROTEIN"/>
    <property type="match status" value="1"/>
</dbReference>
<dbReference type="EMBL" id="PCXU01000020">
    <property type="protein sequence ID" value="PIR43522.1"/>
    <property type="molecule type" value="Genomic_DNA"/>
</dbReference>
<dbReference type="InterPro" id="IPR032816">
    <property type="entry name" value="VTT_dom"/>
</dbReference>
<feature type="transmembrane region" description="Helical" evidence="6">
    <location>
        <begin position="12"/>
        <end position="34"/>
    </location>
</feature>
<evidence type="ECO:0000256" key="3">
    <source>
        <dbReference type="ARBA" id="ARBA00022692"/>
    </source>
</evidence>
<feature type="domain" description="VTT" evidence="7">
    <location>
        <begin position="28"/>
        <end position="150"/>
    </location>
</feature>
<dbReference type="Pfam" id="PF09335">
    <property type="entry name" value="VTT_dom"/>
    <property type="match status" value="1"/>
</dbReference>
<sequence length="196" mass="22549">MVSSAQIINWLLLYRYFVLFPLIVVEGPITMILGGFLSATGHFNVIIVYVLSVFGDLLGDLGYFFLGYFGRKKLIKKWRYLLRINESTLKKIDTHFEKHKGKTLMFGKLSHGMGMPVLISAGISRMPIKDFLWFNFLATLPKALILVLIGFYYGSAFVTINKYLKYWGWGFVFLFVLGISIFYLLRKVTNTLKSEV</sequence>